<dbReference type="Pfam" id="PF23933">
    <property type="entry name" value="DUF7269"/>
    <property type="match status" value="1"/>
</dbReference>
<dbReference type="EMBL" id="CP081958">
    <property type="protein sequence ID" value="QZP36917.1"/>
    <property type="molecule type" value="Genomic_DNA"/>
</dbReference>
<evidence type="ECO:0000313" key="3">
    <source>
        <dbReference type="Proteomes" id="UP000826254"/>
    </source>
</evidence>
<sequence length="192" mass="20635">MRAVAALGVAAVAFGFVVVVQRGLAGLFDLTYVFVTGAGVLALVQGIRYANEARTVEHRATETGDPEDRYEVPVPGDDDDELISRGGFSRASIKRRREFHHHLREVAEETLRARGDYADGEVADAVDDGTWTDDPVAAWFLGTDISPPPRARLRRLLGADAEFRYGVVHTVDALSAAGAEGGALDTLSGVDR</sequence>
<keyword evidence="1" id="KW-0472">Membrane</keyword>
<proteinExistence type="predicted"/>
<dbReference type="AlphaFoldDB" id="A0A8T8WAQ8"/>
<dbReference type="GeneID" id="67178779"/>
<dbReference type="InterPro" id="IPR055693">
    <property type="entry name" value="DUF7269"/>
</dbReference>
<gene>
    <name evidence="2" type="ORF">K6T50_11515</name>
</gene>
<accession>A0A8T8WAQ8</accession>
<evidence type="ECO:0000256" key="1">
    <source>
        <dbReference type="SAM" id="Phobius"/>
    </source>
</evidence>
<protein>
    <submittedName>
        <fullName evidence="2">Uncharacterized protein</fullName>
    </submittedName>
</protein>
<organism evidence="2 3">
    <name type="scientific">Halobaculum magnesiiphilum</name>
    <dbReference type="NCBI Taxonomy" id="1017351"/>
    <lineage>
        <taxon>Archaea</taxon>
        <taxon>Methanobacteriati</taxon>
        <taxon>Methanobacteriota</taxon>
        <taxon>Stenosarchaea group</taxon>
        <taxon>Halobacteria</taxon>
        <taxon>Halobacteriales</taxon>
        <taxon>Haloferacaceae</taxon>
        <taxon>Halobaculum</taxon>
    </lineage>
</organism>
<dbReference type="Proteomes" id="UP000826254">
    <property type="component" value="Chromosome"/>
</dbReference>
<dbReference type="RefSeq" id="WP_222606735.1">
    <property type="nucleotide sequence ID" value="NZ_CP081958.1"/>
</dbReference>
<feature type="transmembrane region" description="Helical" evidence="1">
    <location>
        <begin position="32"/>
        <end position="50"/>
    </location>
</feature>
<keyword evidence="1" id="KW-1133">Transmembrane helix</keyword>
<keyword evidence="1" id="KW-0812">Transmembrane</keyword>
<name>A0A8T8WAQ8_9EURY</name>
<keyword evidence="3" id="KW-1185">Reference proteome</keyword>
<reference evidence="2 3" key="1">
    <citation type="journal article" date="2021" name="Int. J. Syst. Evol. Microbiol.">
        <title>Halobaculum halophilum sp. nov. and Halobaculum salinum sp. nov., isolated from salt lake and saline soil.</title>
        <authorList>
            <person name="Cui H.L."/>
            <person name="Shi X.W."/>
            <person name="Yin X.M."/>
            <person name="Yang X.Y."/>
            <person name="Hou J."/>
            <person name="Zhu L."/>
        </authorList>
    </citation>
    <scope>NUCLEOTIDE SEQUENCE [LARGE SCALE GENOMIC DNA]</scope>
    <source>
        <strain evidence="2 3">NBRC 109044</strain>
    </source>
</reference>
<evidence type="ECO:0000313" key="2">
    <source>
        <dbReference type="EMBL" id="QZP36917.1"/>
    </source>
</evidence>
<dbReference type="KEGG" id="hmp:K6T50_11515"/>